<keyword evidence="3 4" id="KW-0460">Magnesium</keyword>
<reference evidence="5 6" key="1">
    <citation type="submission" date="2014-02" db="EMBL/GenBank/DDBJ databases">
        <title>The genome sequence of Colletotrichum nymphaeae SA-01.</title>
        <authorList>
            <person name="Baroncelli R."/>
            <person name="Thon M.R."/>
        </authorList>
    </citation>
    <scope>NUCLEOTIDE SEQUENCE [LARGE SCALE GENOMIC DNA]</scope>
    <source>
        <strain evidence="5 6">SA-01</strain>
    </source>
</reference>
<evidence type="ECO:0000313" key="6">
    <source>
        <dbReference type="Proteomes" id="UP000070054"/>
    </source>
</evidence>
<name>A0A135TKB1_9PEZI</name>
<dbReference type="InterPro" id="IPR008949">
    <property type="entry name" value="Isoprenoid_synthase_dom_sf"/>
</dbReference>
<comment type="cofactor">
    <cofactor evidence="1 4">
        <name>Mg(2+)</name>
        <dbReference type="ChEBI" id="CHEBI:18420"/>
    </cofactor>
</comment>
<dbReference type="AlphaFoldDB" id="A0A135TKB1"/>
<evidence type="ECO:0000313" key="5">
    <source>
        <dbReference type="EMBL" id="KXH48519.1"/>
    </source>
</evidence>
<keyword evidence="6" id="KW-1185">Reference proteome</keyword>
<gene>
    <name evidence="5" type="ORF">CNYM01_11033</name>
</gene>
<evidence type="ECO:0000256" key="4">
    <source>
        <dbReference type="RuleBase" id="RU366034"/>
    </source>
</evidence>
<dbReference type="Gene3D" id="1.10.600.10">
    <property type="entry name" value="Farnesyl Diphosphate Synthase"/>
    <property type="match status" value="1"/>
</dbReference>
<dbReference type="OrthoDB" id="3004402at2759"/>
<dbReference type="EMBL" id="JEMN01001091">
    <property type="protein sequence ID" value="KXH48519.1"/>
    <property type="molecule type" value="Genomic_DNA"/>
</dbReference>
<evidence type="ECO:0000256" key="1">
    <source>
        <dbReference type="ARBA" id="ARBA00001946"/>
    </source>
</evidence>
<protein>
    <recommendedName>
        <fullName evidence="4">Terpene synthase</fullName>
        <ecNumber evidence="4">4.2.3.-</ecNumber>
    </recommendedName>
</protein>
<dbReference type="PANTHER" id="PTHR35201:SF4">
    <property type="entry name" value="BETA-PINACENE SYNTHASE-RELATED"/>
    <property type="match status" value="1"/>
</dbReference>
<proteinExistence type="inferred from homology"/>
<accession>A0A135TKB1</accession>
<sequence>MARFPMIMGGLKAHELQLHDAPYLDLKTSLLPLAGYERLQQCRTPSTDGEDEPTDVNGFDIFPARAGLPWPTGFPKARQSRHWEAGLRISSELLELFSTDSSMFTAVKLNGRSLAKIASHELLLPEEDRFTKFATYLFPEAEQERTRLLAATIVFIVIFDDSWEMHSEDKLGVVRDDFLRRLESNGEKEKSKSELQSLIGYVVDGLKSHDKIAGNGGQEVIDRLADFCRHVPPQSNFASLADYLSYRNIDAGVPYILACVKFSLESDVVIEDPKMARILRLISDHVSLVNDLASFDKELKALEDGKVCYMINAVDVVRRLLGLASYSAAKAVTYSVQLEVEAQMEEEPERLAKGRILSPKEEHFVSAALTMTAGNLFYSVVTSRYGGEAAKIDV</sequence>
<comment type="similarity">
    <text evidence="2 4">Belongs to the terpene synthase family.</text>
</comment>
<keyword evidence="4" id="KW-0456">Lyase</keyword>
<dbReference type="GO" id="GO:0008299">
    <property type="term" value="P:isoprenoid biosynthetic process"/>
    <property type="evidence" value="ECO:0007669"/>
    <property type="project" value="UniProtKB-ARBA"/>
</dbReference>
<dbReference type="Pfam" id="PF19086">
    <property type="entry name" value="Terpene_syn_C_2"/>
    <property type="match status" value="1"/>
</dbReference>
<dbReference type="SUPFAM" id="SSF48576">
    <property type="entry name" value="Terpenoid synthases"/>
    <property type="match status" value="1"/>
</dbReference>
<keyword evidence="4" id="KW-0479">Metal-binding</keyword>
<dbReference type="GO" id="GO:0046872">
    <property type="term" value="F:metal ion binding"/>
    <property type="evidence" value="ECO:0007669"/>
    <property type="project" value="UniProtKB-KW"/>
</dbReference>
<dbReference type="Proteomes" id="UP000070054">
    <property type="component" value="Unassembled WGS sequence"/>
</dbReference>
<dbReference type="EC" id="4.2.3.-" evidence="4"/>
<dbReference type="InterPro" id="IPR034686">
    <property type="entry name" value="Terpene_cyclase-like_2"/>
</dbReference>
<dbReference type="GO" id="GO:0010333">
    <property type="term" value="F:terpene synthase activity"/>
    <property type="evidence" value="ECO:0007669"/>
    <property type="project" value="InterPro"/>
</dbReference>
<dbReference type="PANTHER" id="PTHR35201">
    <property type="entry name" value="TERPENE SYNTHASE"/>
    <property type="match status" value="1"/>
</dbReference>
<evidence type="ECO:0000256" key="2">
    <source>
        <dbReference type="ARBA" id="ARBA00006333"/>
    </source>
</evidence>
<comment type="caution">
    <text evidence="5">The sequence shown here is derived from an EMBL/GenBank/DDBJ whole genome shotgun (WGS) entry which is preliminary data.</text>
</comment>
<evidence type="ECO:0000256" key="3">
    <source>
        <dbReference type="ARBA" id="ARBA00022842"/>
    </source>
</evidence>
<organism evidence="5 6">
    <name type="scientific">Colletotrichum nymphaeae SA-01</name>
    <dbReference type="NCBI Taxonomy" id="1460502"/>
    <lineage>
        <taxon>Eukaryota</taxon>
        <taxon>Fungi</taxon>
        <taxon>Dikarya</taxon>
        <taxon>Ascomycota</taxon>
        <taxon>Pezizomycotina</taxon>
        <taxon>Sordariomycetes</taxon>
        <taxon>Hypocreomycetidae</taxon>
        <taxon>Glomerellales</taxon>
        <taxon>Glomerellaceae</taxon>
        <taxon>Colletotrichum</taxon>
        <taxon>Colletotrichum acutatum species complex</taxon>
    </lineage>
</organism>